<evidence type="ECO:0000259" key="19">
    <source>
        <dbReference type="PROSITE" id="PS50112"/>
    </source>
</evidence>
<feature type="domain" description="Response regulatory" evidence="18">
    <location>
        <begin position="626"/>
        <end position="746"/>
    </location>
</feature>
<comment type="caution">
    <text evidence="22">The sequence shown here is derived from an EMBL/GenBank/DDBJ whole genome shotgun (WGS) entry which is preliminary data.</text>
</comment>
<dbReference type="NCBIfam" id="TIGR00229">
    <property type="entry name" value="sensory_box"/>
    <property type="match status" value="1"/>
</dbReference>
<feature type="modified residue" description="Phosphohistidine" evidence="13">
    <location>
        <position position="960"/>
    </location>
</feature>
<evidence type="ECO:0000256" key="13">
    <source>
        <dbReference type="PROSITE-ProRule" id="PRU00110"/>
    </source>
</evidence>
<keyword evidence="3 14" id="KW-0597">Phosphoprotein</keyword>
<evidence type="ECO:0000313" key="22">
    <source>
        <dbReference type="EMBL" id="TVO78923.1"/>
    </source>
</evidence>
<gene>
    <name evidence="22" type="ORF">FHP89_04510</name>
</gene>
<feature type="chain" id="PRO_5022037888" description="Sensory/regulatory protein RpfC" evidence="16">
    <location>
        <begin position="29"/>
        <end position="1016"/>
    </location>
</feature>
<dbReference type="CDD" id="cd17546">
    <property type="entry name" value="REC_hyHK_CKI1_RcsC-like"/>
    <property type="match status" value="1"/>
</dbReference>
<dbReference type="InterPro" id="IPR008207">
    <property type="entry name" value="Sig_transdc_His_kin_Hpt_dom"/>
</dbReference>
<comment type="function">
    <text evidence="9">Member of the two-component regulatory system BvgS/BvgA. Phosphorylates BvgA via a four-step phosphorelay in response to environmental signals.</text>
</comment>
<dbReference type="Pfam" id="PF00072">
    <property type="entry name" value="Response_reg"/>
    <property type="match status" value="2"/>
</dbReference>
<dbReference type="Gene3D" id="1.20.120.160">
    <property type="entry name" value="HPT domain"/>
    <property type="match status" value="1"/>
</dbReference>
<dbReference type="InterPro" id="IPR035965">
    <property type="entry name" value="PAS-like_dom_sf"/>
</dbReference>
<feature type="modified residue" description="4-aspartylphosphate" evidence="14">
    <location>
        <position position="679"/>
    </location>
</feature>
<feature type="domain" description="PAS" evidence="19">
    <location>
        <begin position="239"/>
        <end position="310"/>
    </location>
</feature>
<dbReference type="PROSITE" id="PS50112">
    <property type="entry name" value="PAS"/>
    <property type="match status" value="1"/>
</dbReference>
<protein>
    <recommendedName>
        <fullName evidence="11">Sensory/regulatory protein RpfC</fullName>
        <ecNumber evidence="2">2.7.13.3</ecNumber>
    </recommendedName>
    <alternativeName>
        <fullName evidence="12">Virulence sensor protein BvgS</fullName>
    </alternativeName>
</protein>
<dbReference type="Pfam" id="PF00512">
    <property type="entry name" value="HisKA"/>
    <property type="match status" value="1"/>
</dbReference>
<comment type="subunit">
    <text evidence="10">At low DSF concentrations, interacts with RpfF.</text>
</comment>
<reference evidence="22 23" key="1">
    <citation type="submission" date="2019-07" db="EMBL/GenBank/DDBJ databases">
        <title>The pathways for chlorine oxyanion respiration interact through the shared metabolite chlorate.</title>
        <authorList>
            <person name="Barnum T.P."/>
            <person name="Cheng Y."/>
            <person name="Hill K.A."/>
            <person name="Lucas L.N."/>
            <person name="Carlson H.K."/>
            <person name="Coates J.D."/>
        </authorList>
    </citation>
    <scope>NUCLEOTIDE SEQUENCE [LARGE SCALE GENOMIC DNA]</scope>
    <source>
        <strain evidence="22 23">SFB-1</strain>
    </source>
</reference>
<dbReference type="SMART" id="SM00387">
    <property type="entry name" value="HATPase_c"/>
    <property type="match status" value="1"/>
</dbReference>
<dbReference type="Gene3D" id="3.40.50.2300">
    <property type="match status" value="2"/>
</dbReference>
<dbReference type="Pfam" id="PF13426">
    <property type="entry name" value="PAS_9"/>
    <property type="match status" value="1"/>
</dbReference>
<comment type="catalytic activity">
    <reaction evidence="1">
        <text>ATP + protein L-histidine = ADP + protein N-phospho-L-histidine.</text>
        <dbReference type="EC" id="2.7.13.3"/>
    </reaction>
</comment>
<dbReference type="GO" id="GO:0005524">
    <property type="term" value="F:ATP binding"/>
    <property type="evidence" value="ECO:0007669"/>
    <property type="project" value="UniProtKB-KW"/>
</dbReference>
<dbReference type="InterPro" id="IPR003661">
    <property type="entry name" value="HisK_dim/P_dom"/>
</dbReference>
<evidence type="ECO:0000256" key="10">
    <source>
        <dbReference type="ARBA" id="ARBA00064003"/>
    </source>
</evidence>
<dbReference type="Gene3D" id="1.10.287.130">
    <property type="match status" value="1"/>
</dbReference>
<keyword evidence="4" id="KW-0808">Transferase</keyword>
<dbReference type="CDD" id="cd00130">
    <property type="entry name" value="PAS"/>
    <property type="match status" value="1"/>
</dbReference>
<keyword evidence="15" id="KW-0472">Membrane</keyword>
<organism evidence="22 23">
    <name type="scientific">Denitromonas halophila</name>
    <dbReference type="NCBI Taxonomy" id="1629404"/>
    <lineage>
        <taxon>Bacteria</taxon>
        <taxon>Pseudomonadati</taxon>
        <taxon>Pseudomonadota</taxon>
        <taxon>Betaproteobacteria</taxon>
        <taxon>Rhodocyclales</taxon>
        <taxon>Zoogloeaceae</taxon>
        <taxon>Denitromonas</taxon>
    </lineage>
</organism>
<dbReference type="FunFam" id="1.10.287.130:FF:000002">
    <property type="entry name" value="Two-component osmosensing histidine kinase"/>
    <property type="match status" value="1"/>
</dbReference>
<evidence type="ECO:0000256" key="2">
    <source>
        <dbReference type="ARBA" id="ARBA00012438"/>
    </source>
</evidence>
<dbReference type="PANTHER" id="PTHR45339:SF3">
    <property type="entry name" value="HISTIDINE KINASE"/>
    <property type="match status" value="1"/>
</dbReference>
<evidence type="ECO:0000259" key="20">
    <source>
        <dbReference type="PROSITE" id="PS50113"/>
    </source>
</evidence>
<dbReference type="SUPFAM" id="SSF47226">
    <property type="entry name" value="Histidine-containing phosphotransfer domain, HPT domain"/>
    <property type="match status" value="1"/>
</dbReference>
<dbReference type="Gene3D" id="3.30.450.20">
    <property type="entry name" value="PAS domain"/>
    <property type="match status" value="1"/>
</dbReference>
<keyword evidence="16" id="KW-0732">Signal</keyword>
<dbReference type="SMART" id="SM00448">
    <property type="entry name" value="REC"/>
    <property type="match status" value="2"/>
</dbReference>
<keyword evidence="15" id="KW-1133">Transmembrane helix</keyword>
<evidence type="ECO:0000256" key="12">
    <source>
        <dbReference type="ARBA" id="ARBA00070152"/>
    </source>
</evidence>
<evidence type="ECO:0000256" key="14">
    <source>
        <dbReference type="PROSITE-ProRule" id="PRU00169"/>
    </source>
</evidence>
<sequence length="1016" mass="109067">MLANTRRLFRLSSLKHRLVLLTSVLACAAVLLTTALDHTRERNAADAHQRVQAQALTAHIATLTAAGVAANDTGALNRTLEAFDSFPHIQRLVVTDRQDQVLAAVSRTPRGTLAPDGQTQVGAVHISRSRDLRAPIGPIAPTGWVHLSLDAPPRPPFFTATTALLLALILVVAALAVIGILRRPLADLAHAEALASALPAGTLIPPPRAGALDETQALSEALLHAAERVRQAQDRLAASHARVRAITDAALDSIITIDAAGCVIDFNPAAENCFGYRRQDTLGHPIAELIIPPHLREAHNRGMAHYLATGEGPVLSRQIEVLAMRKDGDTFPADMAIVPIDLNGAPGFTAYLRDISGRKQSEQALLEAKSLAEAANQAKSDFLANMSHEIRTPMNAIIGMTDLALETRLDDEQREYLTLSRDAADSLLSIVNDLLDYSKIAAGKLDFERIGFGLRDCIALSHRTLKDAAERKHLSFTYHVAPTVPDHLVGDPHRLRQVLINLIGNALKFTESGHITIHVGLTESTADSTELKFSVEDSGIGIAKDKQQLIFDAFSQADTSSTRRFGGTGLGLTICSQLIDSMQGKLWVDSEPGKGSTFHFTARFERASAPAAPITRPAETDLGSLRILVIAGNEASRSHLTGMIESWNMLCDTCASGAEALAGFSGEGPEVRYHAIVADTDLGDMSAFRFFERLNAHALAHPPIRLMTANAGQRGDAARCRSLGIQAYLSRPIEPSDLLDAILLAIGTDGIQPLITRHSLREQRRRLNVLLAEDNKVNQMLALRLLEKLGHATHVVNNGLEALAACESTHFDVVLMDVQMPEMGGFEATAKLREREAVTGRHTPIIAMTAHAMPGDRERCLAAGMDDYVAKPVQPTSLAAALAAIVSGDQRVVHREAAAAVASRPLTAFDQDTLLANLGGDRELMMQLATLYLDDEIALRESLKIACSGGDLQAIHSAVHGLKGAVANFSADSAMAAASALESVCRNGETERLDHAITQFNAELDRFAEALRGVAA</sequence>
<dbReference type="InterPro" id="IPR036890">
    <property type="entry name" value="HATPase_C_sf"/>
</dbReference>
<dbReference type="CDD" id="cd00082">
    <property type="entry name" value="HisKA"/>
    <property type="match status" value="1"/>
</dbReference>
<dbReference type="Proteomes" id="UP000318349">
    <property type="component" value="Unassembled WGS sequence"/>
</dbReference>
<dbReference type="EMBL" id="VMNI01000004">
    <property type="protein sequence ID" value="TVO78923.1"/>
    <property type="molecule type" value="Genomic_DNA"/>
</dbReference>
<evidence type="ECO:0000256" key="9">
    <source>
        <dbReference type="ARBA" id="ARBA00058004"/>
    </source>
</evidence>
<evidence type="ECO:0000256" key="1">
    <source>
        <dbReference type="ARBA" id="ARBA00000085"/>
    </source>
</evidence>
<evidence type="ECO:0000256" key="4">
    <source>
        <dbReference type="ARBA" id="ARBA00022679"/>
    </source>
</evidence>
<name>A0A558EMM4_9RHOO</name>
<evidence type="ECO:0000256" key="8">
    <source>
        <dbReference type="ARBA" id="ARBA00023012"/>
    </source>
</evidence>
<feature type="signal peptide" evidence="16">
    <location>
        <begin position="1"/>
        <end position="28"/>
    </location>
</feature>
<feature type="domain" description="Response regulatory" evidence="18">
    <location>
        <begin position="768"/>
        <end position="886"/>
    </location>
</feature>
<keyword evidence="5" id="KW-0547">Nucleotide-binding</keyword>
<dbReference type="InterPro" id="IPR036097">
    <property type="entry name" value="HisK_dim/P_sf"/>
</dbReference>
<dbReference type="InterPro" id="IPR001789">
    <property type="entry name" value="Sig_transdc_resp-reg_receiver"/>
</dbReference>
<dbReference type="SUPFAM" id="SSF55785">
    <property type="entry name" value="PYP-like sensor domain (PAS domain)"/>
    <property type="match status" value="1"/>
</dbReference>
<evidence type="ECO:0000256" key="3">
    <source>
        <dbReference type="ARBA" id="ARBA00022553"/>
    </source>
</evidence>
<dbReference type="InterPro" id="IPR000700">
    <property type="entry name" value="PAS-assoc_C"/>
</dbReference>
<keyword evidence="8" id="KW-0902">Two-component regulatory system</keyword>
<dbReference type="Pfam" id="PF02518">
    <property type="entry name" value="HATPase_c"/>
    <property type="match status" value="1"/>
</dbReference>
<dbReference type="SMART" id="SM00091">
    <property type="entry name" value="PAS"/>
    <property type="match status" value="1"/>
</dbReference>
<dbReference type="FunFam" id="3.30.565.10:FF:000010">
    <property type="entry name" value="Sensor histidine kinase RcsC"/>
    <property type="match status" value="1"/>
</dbReference>
<evidence type="ECO:0000256" key="7">
    <source>
        <dbReference type="ARBA" id="ARBA00022840"/>
    </source>
</evidence>
<dbReference type="SMART" id="SM00388">
    <property type="entry name" value="HisKA"/>
    <property type="match status" value="1"/>
</dbReference>
<dbReference type="PROSITE" id="PS50113">
    <property type="entry name" value="PAC"/>
    <property type="match status" value="1"/>
</dbReference>
<dbReference type="EC" id="2.7.13.3" evidence="2"/>
<dbReference type="PRINTS" id="PR00344">
    <property type="entry name" value="BCTRLSENSOR"/>
</dbReference>
<feature type="domain" description="Histidine kinase" evidence="17">
    <location>
        <begin position="385"/>
        <end position="606"/>
    </location>
</feature>
<dbReference type="PANTHER" id="PTHR45339">
    <property type="entry name" value="HYBRID SIGNAL TRANSDUCTION HISTIDINE KINASE J"/>
    <property type="match status" value="1"/>
</dbReference>
<evidence type="ECO:0000256" key="16">
    <source>
        <dbReference type="SAM" id="SignalP"/>
    </source>
</evidence>
<dbReference type="GO" id="GO:0005886">
    <property type="term" value="C:plasma membrane"/>
    <property type="evidence" value="ECO:0007669"/>
    <property type="project" value="UniProtKB-SubCell"/>
</dbReference>
<feature type="domain" description="PAC" evidence="20">
    <location>
        <begin position="317"/>
        <end position="367"/>
    </location>
</feature>
<feature type="modified residue" description="4-aspartylphosphate" evidence="14">
    <location>
        <position position="817"/>
    </location>
</feature>
<evidence type="ECO:0000256" key="5">
    <source>
        <dbReference type="ARBA" id="ARBA00022741"/>
    </source>
</evidence>
<keyword evidence="15" id="KW-0812">Transmembrane</keyword>
<dbReference type="AlphaFoldDB" id="A0A558EMM4"/>
<dbReference type="InterPro" id="IPR011006">
    <property type="entry name" value="CheY-like_superfamily"/>
</dbReference>
<dbReference type="SUPFAM" id="SSF47384">
    <property type="entry name" value="Homodimeric domain of signal transducing histidine kinase"/>
    <property type="match status" value="1"/>
</dbReference>
<evidence type="ECO:0000259" key="17">
    <source>
        <dbReference type="PROSITE" id="PS50109"/>
    </source>
</evidence>
<evidence type="ECO:0000256" key="6">
    <source>
        <dbReference type="ARBA" id="ARBA00022777"/>
    </source>
</evidence>
<dbReference type="CDD" id="cd16922">
    <property type="entry name" value="HATPase_EvgS-ArcB-TorS-like"/>
    <property type="match status" value="1"/>
</dbReference>
<dbReference type="PROSITE" id="PS50894">
    <property type="entry name" value="HPT"/>
    <property type="match status" value="1"/>
</dbReference>
<proteinExistence type="predicted"/>
<feature type="transmembrane region" description="Helical" evidence="15">
    <location>
        <begin position="157"/>
        <end position="181"/>
    </location>
</feature>
<dbReference type="PROSITE" id="PS50110">
    <property type="entry name" value="RESPONSE_REGULATORY"/>
    <property type="match status" value="2"/>
</dbReference>
<dbReference type="InterPro" id="IPR003594">
    <property type="entry name" value="HATPase_dom"/>
</dbReference>
<keyword evidence="7" id="KW-0067">ATP-binding</keyword>
<dbReference type="SUPFAM" id="SSF52172">
    <property type="entry name" value="CheY-like"/>
    <property type="match status" value="2"/>
</dbReference>
<dbReference type="InterPro" id="IPR036641">
    <property type="entry name" value="HPT_dom_sf"/>
</dbReference>
<evidence type="ECO:0000256" key="15">
    <source>
        <dbReference type="SAM" id="Phobius"/>
    </source>
</evidence>
<dbReference type="InterPro" id="IPR005467">
    <property type="entry name" value="His_kinase_dom"/>
</dbReference>
<evidence type="ECO:0000313" key="23">
    <source>
        <dbReference type="Proteomes" id="UP000318349"/>
    </source>
</evidence>
<feature type="domain" description="HPt" evidence="21">
    <location>
        <begin position="921"/>
        <end position="1014"/>
    </location>
</feature>
<dbReference type="SUPFAM" id="SSF55874">
    <property type="entry name" value="ATPase domain of HSP90 chaperone/DNA topoisomerase II/histidine kinase"/>
    <property type="match status" value="1"/>
</dbReference>
<dbReference type="Pfam" id="PF01627">
    <property type="entry name" value="Hpt"/>
    <property type="match status" value="1"/>
</dbReference>
<dbReference type="PROSITE" id="PS50109">
    <property type="entry name" value="HIS_KIN"/>
    <property type="match status" value="1"/>
</dbReference>
<dbReference type="InterPro" id="IPR000014">
    <property type="entry name" value="PAS"/>
</dbReference>
<dbReference type="InterPro" id="IPR004358">
    <property type="entry name" value="Sig_transdc_His_kin-like_C"/>
</dbReference>
<evidence type="ECO:0000259" key="21">
    <source>
        <dbReference type="PROSITE" id="PS50894"/>
    </source>
</evidence>
<evidence type="ECO:0000256" key="11">
    <source>
        <dbReference type="ARBA" id="ARBA00068150"/>
    </source>
</evidence>
<dbReference type="GO" id="GO:0000155">
    <property type="term" value="F:phosphorelay sensor kinase activity"/>
    <property type="evidence" value="ECO:0007669"/>
    <property type="project" value="InterPro"/>
</dbReference>
<evidence type="ECO:0000259" key="18">
    <source>
        <dbReference type="PROSITE" id="PS50110"/>
    </source>
</evidence>
<keyword evidence="6" id="KW-0418">Kinase</keyword>
<accession>A0A558EMM4</accession>
<dbReference type="Gene3D" id="3.30.565.10">
    <property type="entry name" value="Histidine kinase-like ATPase, C-terminal domain"/>
    <property type="match status" value="1"/>
</dbReference>